<reference evidence="2" key="1">
    <citation type="journal article" date="2019" name="bioRxiv">
        <title>The Genome of the Zebra Mussel, Dreissena polymorpha: A Resource for Invasive Species Research.</title>
        <authorList>
            <person name="McCartney M.A."/>
            <person name="Auch B."/>
            <person name="Kono T."/>
            <person name="Mallez S."/>
            <person name="Zhang Y."/>
            <person name="Obille A."/>
            <person name="Becker A."/>
            <person name="Abrahante J.E."/>
            <person name="Garbe J."/>
            <person name="Badalamenti J.P."/>
            <person name="Herman A."/>
            <person name="Mangelson H."/>
            <person name="Liachko I."/>
            <person name="Sullivan S."/>
            <person name="Sone E.D."/>
            <person name="Koren S."/>
            <person name="Silverstein K.A.T."/>
            <person name="Beckman K.B."/>
            <person name="Gohl D.M."/>
        </authorList>
    </citation>
    <scope>NUCLEOTIDE SEQUENCE</scope>
    <source>
        <strain evidence="2">Duluth1</strain>
        <tissue evidence="2">Whole animal</tissue>
    </source>
</reference>
<evidence type="ECO:0000313" key="2">
    <source>
        <dbReference type="EMBL" id="KAH3822798.1"/>
    </source>
</evidence>
<feature type="signal peptide" evidence="1">
    <location>
        <begin position="1"/>
        <end position="18"/>
    </location>
</feature>
<comment type="caution">
    <text evidence="2">The sequence shown here is derived from an EMBL/GenBank/DDBJ whole genome shotgun (WGS) entry which is preliminary data.</text>
</comment>
<protein>
    <submittedName>
        <fullName evidence="2">Uncharacterized protein</fullName>
    </submittedName>
</protein>
<keyword evidence="3" id="KW-1185">Reference proteome</keyword>
<keyword evidence="1" id="KW-0732">Signal</keyword>
<dbReference type="AlphaFoldDB" id="A0A9D4JWB6"/>
<proteinExistence type="predicted"/>
<sequence>MSLLHLYVVLACSVIGNSQHQTDAPIYLQYQTDAPINVKELDLDIESTTARTRDVGITKSLEGLEVPAVYVTEFDEFCAAIKERLHVTDEMLRLPEVREWFEENFTSKHIRFDPENPIYIQMASANLATIWCSFCQSTNNCPCIRRFCFNVTC</sequence>
<gene>
    <name evidence="2" type="ORF">DPMN_124589</name>
</gene>
<name>A0A9D4JWB6_DREPO</name>
<evidence type="ECO:0000313" key="3">
    <source>
        <dbReference type="Proteomes" id="UP000828390"/>
    </source>
</evidence>
<dbReference type="Proteomes" id="UP000828390">
    <property type="component" value="Unassembled WGS sequence"/>
</dbReference>
<organism evidence="2 3">
    <name type="scientific">Dreissena polymorpha</name>
    <name type="common">Zebra mussel</name>
    <name type="synonym">Mytilus polymorpha</name>
    <dbReference type="NCBI Taxonomy" id="45954"/>
    <lineage>
        <taxon>Eukaryota</taxon>
        <taxon>Metazoa</taxon>
        <taxon>Spiralia</taxon>
        <taxon>Lophotrochozoa</taxon>
        <taxon>Mollusca</taxon>
        <taxon>Bivalvia</taxon>
        <taxon>Autobranchia</taxon>
        <taxon>Heteroconchia</taxon>
        <taxon>Euheterodonta</taxon>
        <taxon>Imparidentia</taxon>
        <taxon>Neoheterodontei</taxon>
        <taxon>Myida</taxon>
        <taxon>Dreissenoidea</taxon>
        <taxon>Dreissenidae</taxon>
        <taxon>Dreissena</taxon>
    </lineage>
</organism>
<reference evidence="2" key="2">
    <citation type="submission" date="2020-11" db="EMBL/GenBank/DDBJ databases">
        <authorList>
            <person name="McCartney M.A."/>
            <person name="Auch B."/>
            <person name="Kono T."/>
            <person name="Mallez S."/>
            <person name="Becker A."/>
            <person name="Gohl D.M."/>
            <person name="Silverstein K.A.T."/>
            <person name="Koren S."/>
            <person name="Bechman K.B."/>
            <person name="Herman A."/>
            <person name="Abrahante J.E."/>
            <person name="Garbe J."/>
        </authorList>
    </citation>
    <scope>NUCLEOTIDE SEQUENCE</scope>
    <source>
        <strain evidence="2">Duluth1</strain>
        <tissue evidence="2">Whole animal</tissue>
    </source>
</reference>
<accession>A0A9D4JWB6</accession>
<dbReference type="EMBL" id="JAIWYP010000005">
    <property type="protein sequence ID" value="KAH3822798.1"/>
    <property type="molecule type" value="Genomic_DNA"/>
</dbReference>
<feature type="chain" id="PRO_5038564602" evidence="1">
    <location>
        <begin position="19"/>
        <end position="153"/>
    </location>
</feature>
<evidence type="ECO:0000256" key="1">
    <source>
        <dbReference type="SAM" id="SignalP"/>
    </source>
</evidence>